<dbReference type="RefSeq" id="WP_200554577.1">
    <property type="nucleotide sequence ID" value="NZ_JAEPES010000001.1"/>
</dbReference>
<dbReference type="Gene3D" id="3.90.76.10">
    <property type="entry name" value="Dipeptide-binding Protein, Domain 1"/>
    <property type="match status" value="1"/>
</dbReference>
<dbReference type="PANTHER" id="PTHR30290">
    <property type="entry name" value="PERIPLASMIC BINDING COMPONENT OF ABC TRANSPORTER"/>
    <property type="match status" value="1"/>
</dbReference>
<proteinExistence type="inferred from homology"/>
<reference evidence="7" key="1">
    <citation type="submission" date="2021-01" db="EMBL/GenBank/DDBJ databases">
        <title>Lacisediminihabitans sp. nov. strain G11-30, isolated from Antarctic Soil.</title>
        <authorList>
            <person name="Li J."/>
        </authorList>
    </citation>
    <scope>NUCLEOTIDE SEQUENCE</scope>
    <source>
        <strain evidence="7">G11-30</strain>
    </source>
</reference>
<evidence type="ECO:0000313" key="7">
    <source>
        <dbReference type="EMBL" id="MBK4346225.1"/>
    </source>
</evidence>
<feature type="signal peptide" evidence="5">
    <location>
        <begin position="1"/>
        <end position="27"/>
    </location>
</feature>
<comment type="similarity">
    <text evidence="2">Belongs to the bacterial solute-binding protein 5 family.</text>
</comment>
<dbReference type="CDD" id="cd08512">
    <property type="entry name" value="PBP2_NikA_DppA_OppA_like_7"/>
    <property type="match status" value="1"/>
</dbReference>
<evidence type="ECO:0000259" key="6">
    <source>
        <dbReference type="Pfam" id="PF00496"/>
    </source>
</evidence>
<evidence type="ECO:0000256" key="3">
    <source>
        <dbReference type="ARBA" id="ARBA00022448"/>
    </source>
</evidence>
<dbReference type="GO" id="GO:0030313">
    <property type="term" value="C:cell envelope"/>
    <property type="evidence" value="ECO:0007669"/>
    <property type="project" value="UniProtKB-SubCell"/>
</dbReference>
<accession>A0A934SJ42</accession>
<comment type="subcellular location">
    <subcellularLocation>
        <location evidence="1">Cell envelope</location>
    </subcellularLocation>
</comment>
<dbReference type="PANTHER" id="PTHR30290:SF10">
    <property type="entry name" value="PERIPLASMIC OLIGOPEPTIDE-BINDING PROTEIN-RELATED"/>
    <property type="match status" value="1"/>
</dbReference>
<dbReference type="GO" id="GO:0042597">
    <property type="term" value="C:periplasmic space"/>
    <property type="evidence" value="ECO:0007669"/>
    <property type="project" value="UniProtKB-ARBA"/>
</dbReference>
<comment type="caution">
    <text evidence="7">The sequence shown here is derived from an EMBL/GenBank/DDBJ whole genome shotgun (WGS) entry which is preliminary data.</text>
</comment>
<dbReference type="Gene3D" id="3.10.105.10">
    <property type="entry name" value="Dipeptide-binding Protein, Domain 3"/>
    <property type="match status" value="1"/>
</dbReference>
<dbReference type="GO" id="GO:0043190">
    <property type="term" value="C:ATP-binding cassette (ABC) transporter complex"/>
    <property type="evidence" value="ECO:0007669"/>
    <property type="project" value="InterPro"/>
</dbReference>
<evidence type="ECO:0000256" key="2">
    <source>
        <dbReference type="ARBA" id="ARBA00005695"/>
    </source>
</evidence>
<protein>
    <submittedName>
        <fullName evidence="7">ABC transporter substrate-binding protein</fullName>
    </submittedName>
</protein>
<dbReference type="Pfam" id="PF00496">
    <property type="entry name" value="SBP_bac_5"/>
    <property type="match status" value="1"/>
</dbReference>
<keyword evidence="3" id="KW-0813">Transport</keyword>
<dbReference type="GO" id="GO:1904680">
    <property type="term" value="F:peptide transmembrane transporter activity"/>
    <property type="evidence" value="ECO:0007669"/>
    <property type="project" value="TreeGrafter"/>
</dbReference>
<dbReference type="Proteomes" id="UP000636458">
    <property type="component" value="Unassembled WGS sequence"/>
</dbReference>
<feature type="chain" id="PRO_5036907844" evidence="5">
    <location>
        <begin position="28"/>
        <end position="527"/>
    </location>
</feature>
<sequence length="527" mass="54965">MRNRARGTALLAGAVGAALLLSACSGAATPQKSSGGTLVIDKSFDLKTADPARNFETAGNILGRAVYDTLLTFKNGDSSTPIAMLATKWEGNADATKYTFTLRKDAKFSSGDKLTADDVVFSLNRVTNIKGNGSFLMDGLTTKKVDDTTVEIISEKSNTAIPAIVTSPTLGILDSALVTKNGGTDAVGADETDKAEKFLNKTSAGTGPYALKTFNTTTETVIVPNKYYWGDKPKYDKVVLRNATAATQNQDITSGTAQVALDLGSDQIASLKGNSSVEITTAPSPTLFFLFSNANPAISTITSDPKFREAVTYGLDYKSLLDLAGDGAVRAAGVIPNSFLGALKESDAVVRDVSKAKAAVAALGSAPTVKLEYPSDITVAGLDFGPIAERIQANLKEVGITVTLVPSPVSTALDSYRAGTEEMGLWLWNPDFPDPSDYLVFGPGATVGLRAGWATGSDATVEGIATKASSTVDNDARGALYEDLQKGLNKAGVFNPLFQPAASIVSSSTVGTVTYSPVYGLDIPAIK</sequence>
<dbReference type="PROSITE" id="PS51257">
    <property type="entry name" value="PROKAR_LIPOPROTEIN"/>
    <property type="match status" value="1"/>
</dbReference>
<evidence type="ECO:0000256" key="4">
    <source>
        <dbReference type="ARBA" id="ARBA00022729"/>
    </source>
</evidence>
<dbReference type="InterPro" id="IPR000914">
    <property type="entry name" value="SBP_5_dom"/>
</dbReference>
<feature type="domain" description="Solute-binding protein family 5" evidence="6">
    <location>
        <begin position="81"/>
        <end position="439"/>
    </location>
</feature>
<dbReference type="GO" id="GO:0015833">
    <property type="term" value="P:peptide transport"/>
    <property type="evidence" value="ECO:0007669"/>
    <property type="project" value="TreeGrafter"/>
</dbReference>
<name>A0A934SJ42_9MICO</name>
<evidence type="ECO:0000256" key="1">
    <source>
        <dbReference type="ARBA" id="ARBA00004196"/>
    </source>
</evidence>
<dbReference type="InterPro" id="IPR039424">
    <property type="entry name" value="SBP_5"/>
</dbReference>
<dbReference type="EMBL" id="JAEPES010000001">
    <property type="protein sequence ID" value="MBK4346225.1"/>
    <property type="molecule type" value="Genomic_DNA"/>
</dbReference>
<dbReference type="Gene3D" id="3.40.190.10">
    <property type="entry name" value="Periplasmic binding protein-like II"/>
    <property type="match status" value="1"/>
</dbReference>
<gene>
    <name evidence="7" type="ORF">IV501_01125</name>
</gene>
<dbReference type="InterPro" id="IPR030678">
    <property type="entry name" value="Peptide/Ni-bd"/>
</dbReference>
<keyword evidence="8" id="KW-1185">Reference proteome</keyword>
<dbReference type="PIRSF" id="PIRSF002741">
    <property type="entry name" value="MppA"/>
    <property type="match status" value="1"/>
</dbReference>
<dbReference type="SUPFAM" id="SSF53850">
    <property type="entry name" value="Periplasmic binding protein-like II"/>
    <property type="match status" value="1"/>
</dbReference>
<organism evidence="7 8">
    <name type="scientific">Lacisediminihabitans changchengi</name>
    <dbReference type="NCBI Taxonomy" id="2787634"/>
    <lineage>
        <taxon>Bacteria</taxon>
        <taxon>Bacillati</taxon>
        <taxon>Actinomycetota</taxon>
        <taxon>Actinomycetes</taxon>
        <taxon>Micrococcales</taxon>
        <taxon>Microbacteriaceae</taxon>
        <taxon>Lacisediminihabitans</taxon>
    </lineage>
</organism>
<evidence type="ECO:0000313" key="8">
    <source>
        <dbReference type="Proteomes" id="UP000636458"/>
    </source>
</evidence>
<dbReference type="AlphaFoldDB" id="A0A934SJ42"/>
<evidence type="ECO:0000256" key="5">
    <source>
        <dbReference type="SAM" id="SignalP"/>
    </source>
</evidence>
<keyword evidence="4 5" id="KW-0732">Signal</keyword>